<accession>A0AAE6JGJ4</accession>
<dbReference type="EMBL" id="CP043451">
    <property type="protein sequence ID" value="QEM05018.1"/>
    <property type="molecule type" value="Genomic_DNA"/>
</dbReference>
<dbReference type="InterPro" id="IPR007751">
    <property type="entry name" value="DUF676_lipase-like"/>
</dbReference>
<dbReference type="Proteomes" id="UP000250557">
    <property type="component" value="Chromosome"/>
</dbReference>
<feature type="domain" description="DUF676" evidence="1">
    <location>
        <begin position="30"/>
        <end position="153"/>
    </location>
</feature>
<dbReference type="SUPFAM" id="SSF53474">
    <property type="entry name" value="alpha/beta-Hydrolases"/>
    <property type="match status" value="1"/>
</dbReference>
<dbReference type="InterPro" id="IPR029058">
    <property type="entry name" value="AB_hydrolase_fold"/>
</dbReference>
<proteinExistence type="predicted"/>
<gene>
    <name evidence="2" type="ORF">DIU31_016390</name>
</gene>
<dbReference type="Gene3D" id="3.40.50.1820">
    <property type="entry name" value="alpha/beta hydrolase"/>
    <property type="match status" value="1"/>
</dbReference>
<sequence length="282" mass="32547">MEPVTTHHSSPRYPQFHKRKSMVMLANEPEEQLLVFVHGFGGDPLKTWSDFHSYLTLDKQFKGFDLLFYHYDSKKVQASASAILLDLLMEEILEQPAFFSGYFFRDEDLKYSIRPEGFKYKKIFFVAHSFGAIVSRKAMLSSRSKNHTWHKISKLMLIAPAHNGAKALLPVQQMLSVIPFVVGWKRFRTPTLDDVDLSSPNCRLKELKEETKMIQAGSEGEFTIAGQVIWSLEDYVVNNEEYLKDAEPIIEDYQDHKHVCKPNDGYLTPLDTLKKFVLQYGS</sequence>
<organism evidence="2 3">
    <name type="scientific">Mucilaginibacter rubeus</name>
    <dbReference type="NCBI Taxonomy" id="2027860"/>
    <lineage>
        <taxon>Bacteria</taxon>
        <taxon>Pseudomonadati</taxon>
        <taxon>Bacteroidota</taxon>
        <taxon>Sphingobacteriia</taxon>
        <taxon>Sphingobacteriales</taxon>
        <taxon>Sphingobacteriaceae</taxon>
        <taxon>Mucilaginibacter</taxon>
    </lineage>
</organism>
<dbReference type="RefSeq" id="WP_112654539.1">
    <property type="nucleotide sequence ID" value="NZ_CP071881.1"/>
</dbReference>
<dbReference type="Pfam" id="PF05057">
    <property type="entry name" value="DUF676"/>
    <property type="match status" value="1"/>
</dbReference>
<evidence type="ECO:0000313" key="2">
    <source>
        <dbReference type="EMBL" id="QEM05018.1"/>
    </source>
</evidence>
<evidence type="ECO:0000259" key="1">
    <source>
        <dbReference type="Pfam" id="PF05057"/>
    </source>
</evidence>
<name>A0AAE6JGJ4_9SPHI</name>
<evidence type="ECO:0000313" key="3">
    <source>
        <dbReference type="Proteomes" id="UP000250557"/>
    </source>
</evidence>
<reference evidence="2 3" key="1">
    <citation type="submission" date="2019-08" db="EMBL/GenBank/DDBJ databases">
        <title>Comparative genome analysis confer to the adaptation heavy metal polluted environment.</title>
        <authorList>
            <person name="Li Y."/>
        </authorList>
    </citation>
    <scope>NUCLEOTIDE SEQUENCE [LARGE SCALE GENOMIC DNA]</scope>
    <source>
        <strain evidence="2 3">P2</strain>
    </source>
</reference>
<dbReference type="AlphaFoldDB" id="A0AAE6JGJ4"/>
<protein>
    <recommendedName>
        <fullName evidence="1">DUF676 domain-containing protein</fullName>
    </recommendedName>
</protein>